<dbReference type="Pfam" id="PF04286">
    <property type="entry name" value="DUF445"/>
    <property type="match status" value="1"/>
</dbReference>
<dbReference type="PANTHER" id="PTHR38442:SF1">
    <property type="entry name" value="INNER MEMBRANE PROTEIN"/>
    <property type="match status" value="1"/>
</dbReference>
<proteinExistence type="predicted"/>
<keyword evidence="2" id="KW-0472">Membrane</keyword>
<dbReference type="GO" id="GO:0005886">
    <property type="term" value="C:plasma membrane"/>
    <property type="evidence" value="ECO:0007669"/>
    <property type="project" value="TreeGrafter"/>
</dbReference>
<feature type="compositionally biased region" description="Basic and acidic residues" evidence="1">
    <location>
        <begin position="1"/>
        <end position="13"/>
    </location>
</feature>
<sequence>MGTHELTAHRDAEPLAVPGPSPEVEAERRRQLRRYKAFATGLLVVAAAIYLFCRWLETSPGETDAWVGFVRAASEAGMIGGLADWFAVTALFRRPMGLPIPHTAIVRNKKDQIGESLGGFVGENFLNAELITAKVRAAGIPNRLGGWLSEPENARTVSREVGKLTGKIVGALDPADAEAVINSTLIDRIAEPDWGPPTGRLMAQLIEEGKTEPVVDELVHWLHVKAEDAGPFIIRMLDERRPSWAPQILNDVIGEKVHRELVQWTAAVADDPEHEARQAVRCFIRQLSDDLQNDPEMIERVEKIKRDVMGSTPVRGAAATIWRSASASLLAATSDPDSLLRTKITELALNWGNNLLDDAKLRDSLDRRVTGAAAFLADNYAEEITSIISETVQRWDADEAGEKIELMVGKDLQYIRLNGTIVGALAGLGIYTVSHIIFGA</sequence>
<protein>
    <submittedName>
        <fullName evidence="3">DUF445 family protein</fullName>
    </submittedName>
</protein>
<dbReference type="Proteomes" id="UP000645966">
    <property type="component" value="Unassembled WGS sequence"/>
</dbReference>
<organism evidence="3 4">
    <name type="scientific">Corynebacterium meridianum</name>
    <dbReference type="NCBI Taxonomy" id="2765363"/>
    <lineage>
        <taxon>Bacteria</taxon>
        <taxon>Bacillati</taxon>
        <taxon>Actinomycetota</taxon>
        <taxon>Actinomycetes</taxon>
        <taxon>Mycobacteriales</taxon>
        <taxon>Corynebacteriaceae</taxon>
        <taxon>Corynebacterium</taxon>
    </lineage>
</organism>
<dbReference type="EMBL" id="JAEIOS010000013">
    <property type="protein sequence ID" value="MBI8989943.1"/>
    <property type="molecule type" value="Genomic_DNA"/>
</dbReference>
<feature type="transmembrane region" description="Helical" evidence="2">
    <location>
        <begin position="69"/>
        <end position="92"/>
    </location>
</feature>
<keyword evidence="4" id="KW-1185">Reference proteome</keyword>
<name>A0A934I9T6_9CORY</name>
<accession>A0A934I9T6</accession>
<dbReference type="AlphaFoldDB" id="A0A934I9T6"/>
<feature type="transmembrane region" description="Helical" evidence="2">
    <location>
        <begin position="37"/>
        <end position="57"/>
    </location>
</feature>
<feature type="region of interest" description="Disordered" evidence="1">
    <location>
        <begin position="1"/>
        <end position="23"/>
    </location>
</feature>
<evidence type="ECO:0000256" key="2">
    <source>
        <dbReference type="SAM" id="Phobius"/>
    </source>
</evidence>
<reference evidence="3" key="1">
    <citation type="submission" date="2020-12" db="EMBL/GenBank/DDBJ databases">
        <title>Genome public.</title>
        <authorList>
            <person name="Sun Q."/>
        </authorList>
    </citation>
    <scope>NUCLEOTIDE SEQUENCE</scope>
    <source>
        <strain evidence="3">CCM 8863</strain>
    </source>
</reference>
<evidence type="ECO:0000313" key="4">
    <source>
        <dbReference type="Proteomes" id="UP000645966"/>
    </source>
</evidence>
<gene>
    <name evidence="3" type="ORF">JDV75_09270</name>
</gene>
<evidence type="ECO:0000256" key="1">
    <source>
        <dbReference type="SAM" id="MobiDB-lite"/>
    </source>
</evidence>
<keyword evidence="2" id="KW-1133">Transmembrane helix</keyword>
<dbReference type="InterPro" id="IPR007383">
    <property type="entry name" value="DUF445"/>
</dbReference>
<evidence type="ECO:0000313" key="3">
    <source>
        <dbReference type="EMBL" id="MBI8989943.1"/>
    </source>
</evidence>
<dbReference type="RefSeq" id="WP_198738955.1">
    <property type="nucleotide sequence ID" value="NZ_JAEIOS010000013.1"/>
</dbReference>
<keyword evidence="2" id="KW-0812">Transmembrane</keyword>
<comment type="caution">
    <text evidence="3">The sequence shown here is derived from an EMBL/GenBank/DDBJ whole genome shotgun (WGS) entry which is preliminary data.</text>
</comment>
<feature type="transmembrane region" description="Helical" evidence="2">
    <location>
        <begin position="417"/>
        <end position="438"/>
    </location>
</feature>
<dbReference type="PANTHER" id="PTHR38442">
    <property type="entry name" value="INNER MEMBRANE PROTEIN-RELATED"/>
    <property type="match status" value="1"/>
</dbReference>